<evidence type="ECO:0000313" key="1">
    <source>
        <dbReference type="EMBL" id="CAI8040153.1"/>
    </source>
</evidence>
<evidence type="ECO:0000313" key="2">
    <source>
        <dbReference type="Proteomes" id="UP001174909"/>
    </source>
</evidence>
<comment type="caution">
    <text evidence="1">The sequence shown here is derived from an EMBL/GenBank/DDBJ whole genome shotgun (WGS) entry which is preliminary data.</text>
</comment>
<sequence>FFCCVFFKKENFSSCASGGDLWLKLYCTAFRLDVVLHHSPRLSVTTDFLCGAGEERTREEREAE</sequence>
<protein>
    <submittedName>
        <fullName evidence="1">Uncharacterized protein</fullName>
    </submittedName>
</protein>
<feature type="non-terminal residue" evidence="1">
    <location>
        <position position="1"/>
    </location>
</feature>
<dbReference type="AlphaFoldDB" id="A0AA35T294"/>
<dbReference type="EMBL" id="CASHTH010003085">
    <property type="protein sequence ID" value="CAI8040153.1"/>
    <property type="molecule type" value="Genomic_DNA"/>
</dbReference>
<dbReference type="Proteomes" id="UP001174909">
    <property type="component" value="Unassembled WGS sequence"/>
</dbReference>
<gene>
    <name evidence="1" type="ORF">GBAR_LOCUS22369</name>
</gene>
<proteinExistence type="predicted"/>
<organism evidence="1 2">
    <name type="scientific">Geodia barretti</name>
    <name type="common">Barrett's horny sponge</name>
    <dbReference type="NCBI Taxonomy" id="519541"/>
    <lineage>
        <taxon>Eukaryota</taxon>
        <taxon>Metazoa</taxon>
        <taxon>Porifera</taxon>
        <taxon>Demospongiae</taxon>
        <taxon>Heteroscleromorpha</taxon>
        <taxon>Tetractinellida</taxon>
        <taxon>Astrophorina</taxon>
        <taxon>Geodiidae</taxon>
        <taxon>Geodia</taxon>
    </lineage>
</organism>
<name>A0AA35T294_GEOBA</name>
<keyword evidence="2" id="KW-1185">Reference proteome</keyword>
<accession>A0AA35T294</accession>
<reference evidence="1" key="1">
    <citation type="submission" date="2023-03" db="EMBL/GenBank/DDBJ databases">
        <authorList>
            <person name="Steffen K."/>
            <person name="Cardenas P."/>
        </authorList>
    </citation>
    <scope>NUCLEOTIDE SEQUENCE</scope>
</reference>